<keyword evidence="1" id="KW-0472">Membrane</keyword>
<reference evidence="3" key="1">
    <citation type="journal article" date="2019" name="Int. J. Syst. Evol. Microbiol.">
        <title>The Global Catalogue of Microorganisms (GCM) 10K type strain sequencing project: providing services to taxonomists for standard genome sequencing and annotation.</title>
        <authorList>
            <consortium name="The Broad Institute Genomics Platform"/>
            <consortium name="The Broad Institute Genome Sequencing Center for Infectious Disease"/>
            <person name="Wu L."/>
            <person name="Ma J."/>
        </authorList>
    </citation>
    <scope>NUCLEOTIDE SEQUENCE [LARGE SCALE GENOMIC DNA]</scope>
    <source>
        <strain evidence="3">NBRC 113072</strain>
    </source>
</reference>
<dbReference type="EMBL" id="BSUO01000001">
    <property type="protein sequence ID" value="GMA41764.1"/>
    <property type="molecule type" value="Genomic_DNA"/>
</dbReference>
<keyword evidence="1" id="KW-1133">Transmembrane helix</keyword>
<feature type="transmembrane region" description="Helical" evidence="1">
    <location>
        <begin position="5"/>
        <end position="24"/>
    </location>
</feature>
<feature type="transmembrane region" description="Helical" evidence="1">
    <location>
        <begin position="44"/>
        <end position="69"/>
    </location>
</feature>
<feature type="transmembrane region" description="Helical" evidence="1">
    <location>
        <begin position="106"/>
        <end position="123"/>
    </location>
</feature>
<comment type="caution">
    <text evidence="2">The sequence shown here is derived from an EMBL/GenBank/DDBJ whole genome shotgun (WGS) entry which is preliminary data.</text>
</comment>
<evidence type="ECO:0000256" key="1">
    <source>
        <dbReference type="SAM" id="Phobius"/>
    </source>
</evidence>
<dbReference type="Proteomes" id="UP001157126">
    <property type="component" value="Unassembled WGS sequence"/>
</dbReference>
<proteinExistence type="predicted"/>
<evidence type="ECO:0000313" key="3">
    <source>
        <dbReference type="Proteomes" id="UP001157126"/>
    </source>
</evidence>
<dbReference type="RefSeq" id="WP_284305285.1">
    <property type="nucleotide sequence ID" value="NZ_BSUO01000001.1"/>
</dbReference>
<name>A0ABQ6IWA7_9MICO</name>
<organism evidence="2 3">
    <name type="scientific">Mobilicoccus caccae</name>
    <dbReference type="NCBI Taxonomy" id="1859295"/>
    <lineage>
        <taxon>Bacteria</taxon>
        <taxon>Bacillati</taxon>
        <taxon>Actinomycetota</taxon>
        <taxon>Actinomycetes</taxon>
        <taxon>Micrococcales</taxon>
        <taxon>Dermatophilaceae</taxon>
        <taxon>Mobilicoccus</taxon>
    </lineage>
</organism>
<accession>A0ABQ6IWA7</accession>
<gene>
    <name evidence="2" type="ORF">GCM10025883_38090</name>
</gene>
<feature type="transmembrane region" description="Helical" evidence="1">
    <location>
        <begin position="76"/>
        <end position="100"/>
    </location>
</feature>
<evidence type="ECO:0000313" key="2">
    <source>
        <dbReference type="EMBL" id="GMA41764.1"/>
    </source>
</evidence>
<keyword evidence="1" id="KW-0812">Transmembrane</keyword>
<sequence>MSTSLAWAAAAVSVMTFLGHVFIGGPQVARPLLDSDDLPTQARWLAYFCWHVTSLVVLAMGVGFAVVAVRGQHSDLAVFLPTLSALIWALSIGITVVGGLPPRRNPGVWLFGLITLLGATSAAL</sequence>
<keyword evidence="3" id="KW-1185">Reference proteome</keyword>
<protein>
    <recommendedName>
        <fullName evidence="4">DUF423 domain-containing protein</fullName>
    </recommendedName>
</protein>
<evidence type="ECO:0008006" key="4">
    <source>
        <dbReference type="Google" id="ProtNLM"/>
    </source>
</evidence>